<feature type="compositionally biased region" description="Basic and acidic residues" evidence="7">
    <location>
        <begin position="2104"/>
        <end position="2115"/>
    </location>
</feature>
<keyword evidence="3 6" id="KW-0863">Zinc-finger</keyword>
<feature type="compositionally biased region" description="Basic and acidic residues" evidence="7">
    <location>
        <begin position="678"/>
        <end position="694"/>
    </location>
</feature>
<comment type="subcellular location">
    <subcellularLocation>
        <location evidence="1">Nucleus</location>
    </subcellularLocation>
</comment>
<feature type="region of interest" description="Disordered" evidence="7">
    <location>
        <begin position="2675"/>
        <end position="2954"/>
    </location>
</feature>
<feature type="compositionally biased region" description="Acidic residues" evidence="7">
    <location>
        <begin position="922"/>
        <end position="933"/>
    </location>
</feature>
<feature type="compositionally biased region" description="Basic residues" evidence="7">
    <location>
        <begin position="1793"/>
        <end position="1805"/>
    </location>
</feature>
<feature type="compositionally biased region" description="Polar residues" evidence="7">
    <location>
        <begin position="563"/>
        <end position="587"/>
    </location>
</feature>
<feature type="compositionally biased region" description="Polar residues" evidence="7">
    <location>
        <begin position="773"/>
        <end position="793"/>
    </location>
</feature>
<feature type="compositionally biased region" description="Low complexity" evidence="7">
    <location>
        <begin position="1085"/>
        <end position="1094"/>
    </location>
</feature>
<feature type="region of interest" description="Disordered" evidence="7">
    <location>
        <begin position="1084"/>
        <end position="1154"/>
    </location>
</feature>
<dbReference type="Proteomes" id="UP000051574">
    <property type="component" value="Unassembled WGS sequence"/>
</dbReference>
<feature type="compositionally biased region" description="Acidic residues" evidence="7">
    <location>
        <begin position="2424"/>
        <end position="2439"/>
    </location>
</feature>
<dbReference type="GO" id="GO:0042393">
    <property type="term" value="F:histone binding"/>
    <property type="evidence" value="ECO:0007669"/>
    <property type="project" value="TreeGrafter"/>
</dbReference>
<feature type="compositionally biased region" description="Polar residues" evidence="7">
    <location>
        <begin position="2910"/>
        <end position="2923"/>
    </location>
</feature>
<feature type="compositionally biased region" description="Basic and acidic residues" evidence="7">
    <location>
        <begin position="276"/>
        <end position="300"/>
    </location>
</feature>
<feature type="region of interest" description="Disordered" evidence="7">
    <location>
        <begin position="1546"/>
        <end position="1567"/>
    </location>
</feature>
<feature type="compositionally biased region" description="Low complexity" evidence="7">
    <location>
        <begin position="2574"/>
        <end position="2600"/>
    </location>
</feature>
<feature type="compositionally biased region" description="Acidic residues" evidence="7">
    <location>
        <begin position="1992"/>
        <end position="2003"/>
    </location>
</feature>
<reference evidence="10 11" key="1">
    <citation type="submission" date="2015-09" db="EMBL/GenBank/DDBJ databases">
        <title>Draft genome of the scarab beetle Oryctes borbonicus.</title>
        <authorList>
            <person name="Meyer J.M."/>
            <person name="Markov G.V."/>
            <person name="Baskaran P."/>
            <person name="Herrmann M."/>
            <person name="Sommer R.J."/>
            <person name="Roedelsperger C."/>
        </authorList>
    </citation>
    <scope>NUCLEOTIDE SEQUENCE [LARGE SCALE GENOMIC DNA]</scope>
    <source>
        <strain evidence="10">OB123</strain>
        <tissue evidence="10">Whole animal</tissue>
    </source>
</reference>
<feature type="compositionally biased region" description="Basic and acidic residues" evidence="7">
    <location>
        <begin position="732"/>
        <end position="748"/>
    </location>
</feature>
<evidence type="ECO:0000256" key="1">
    <source>
        <dbReference type="ARBA" id="ARBA00004123"/>
    </source>
</evidence>
<dbReference type="EMBL" id="LJIG01016398">
    <property type="protein sequence ID" value="KRT80721.1"/>
    <property type="molecule type" value="Genomic_DNA"/>
</dbReference>
<keyword evidence="2" id="KW-0479">Metal-binding</keyword>
<evidence type="ECO:0000259" key="9">
    <source>
        <dbReference type="PROSITE" id="PS50827"/>
    </source>
</evidence>
<feature type="compositionally biased region" description="Basic and acidic residues" evidence="7">
    <location>
        <begin position="1636"/>
        <end position="1667"/>
    </location>
</feature>
<dbReference type="InterPro" id="IPR018501">
    <property type="entry name" value="DDT_dom"/>
</dbReference>
<feature type="compositionally biased region" description="Acidic residues" evidence="7">
    <location>
        <begin position="2151"/>
        <end position="2164"/>
    </location>
</feature>
<feature type="compositionally biased region" description="Basic and acidic residues" evidence="7">
    <location>
        <begin position="1213"/>
        <end position="1260"/>
    </location>
</feature>
<feature type="region of interest" description="Disordered" evidence="7">
    <location>
        <begin position="2482"/>
        <end position="2607"/>
    </location>
</feature>
<feature type="compositionally biased region" description="Polar residues" evidence="7">
    <location>
        <begin position="2376"/>
        <end position="2391"/>
    </location>
</feature>
<evidence type="ECO:0000256" key="2">
    <source>
        <dbReference type="ARBA" id="ARBA00022723"/>
    </source>
</evidence>
<dbReference type="InterPro" id="IPR019786">
    <property type="entry name" value="Zinc_finger_PHD-type_CS"/>
</dbReference>
<evidence type="ECO:0000256" key="5">
    <source>
        <dbReference type="ARBA" id="ARBA00023242"/>
    </source>
</evidence>
<feature type="domain" description="PHD-type" evidence="8">
    <location>
        <begin position="1885"/>
        <end position="1935"/>
    </location>
</feature>
<feature type="compositionally biased region" description="Polar residues" evidence="7">
    <location>
        <begin position="620"/>
        <end position="670"/>
    </location>
</feature>
<dbReference type="GO" id="GO:0008270">
    <property type="term" value="F:zinc ion binding"/>
    <property type="evidence" value="ECO:0007669"/>
    <property type="project" value="UniProtKB-KW"/>
</dbReference>
<organism evidence="10 11">
    <name type="scientific">Oryctes borbonicus</name>
    <dbReference type="NCBI Taxonomy" id="1629725"/>
    <lineage>
        <taxon>Eukaryota</taxon>
        <taxon>Metazoa</taxon>
        <taxon>Ecdysozoa</taxon>
        <taxon>Arthropoda</taxon>
        <taxon>Hexapoda</taxon>
        <taxon>Insecta</taxon>
        <taxon>Pterygota</taxon>
        <taxon>Neoptera</taxon>
        <taxon>Endopterygota</taxon>
        <taxon>Coleoptera</taxon>
        <taxon>Polyphaga</taxon>
        <taxon>Scarabaeiformia</taxon>
        <taxon>Scarabaeidae</taxon>
        <taxon>Dynastinae</taxon>
        <taxon>Oryctes</taxon>
    </lineage>
</organism>
<evidence type="ECO:0000256" key="4">
    <source>
        <dbReference type="ARBA" id="ARBA00022833"/>
    </source>
</evidence>
<dbReference type="InterPro" id="IPR028938">
    <property type="entry name" value="Rsf1-like"/>
</dbReference>
<feature type="compositionally biased region" description="Basic and acidic residues" evidence="7">
    <location>
        <begin position="1322"/>
        <end position="1340"/>
    </location>
</feature>
<feature type="compositionally biased region" description="Basic residues" evidence="7">
    <location>
        <begin position="2116"/>
        <end position="2129"/>
    </location>
</feature>
<feature type="compositionally biased region" description="Basic and acidic residues" evidence="7">
    <location>
        <begin position="1169"/>
        <end position="1191"/>
    </location>
</feature>
<evidence type="ECO:0000256" key="6">
    <source>
        <dbReference type="PROSITE-ProRule" id="PRU00146"/>
    </source>
</evidence>
<feature type="region of interest" description="Disordered" evidence="7">
    <location>
        <begin position="732"/>
        <end position="941"/>
    </location>
</feature>
<dbReference type="InterPro" id="IPR011011">
    <property type="entry name" value="Znf_FYVE_PHD"/>
</dbReference>
<feature type="compositionally biased region" description="Polar residues" evidence="7">
    <location>
        <begin position="188"/>
        <end position="210"/>
    </location>
</feature>
<feature type="compositionally biased region" description="Low complexity" evidence="7">
    <location>
        <begin position="2004"/>
        <end position="2015"/>
    </location>
</feature>
<gene>
    <name evidence="10" type="ORF">AMK59_6003</name>
</gene>
<dbReference type="SUPFAM" id="SSF57903">
    <property type="entry name" value="FYVE/PHD zinc finger"/>
    <property type="match status" value="1"/>
</dbReference>
<feature type="compositionally biased region" description="Basic and acidic residues" evidence="7">
    <location>
        <begin position="2308"/>
        <end position="2319"/>
    </location>
</feature>
<feature type="compositionally biased region" description="Basic residues" evidence="7">
    <location>
        <begin position="1693"/>
        <end position="1702"/>
    </location>
</feature>
<feature type="region of interest" description="Disordered" evidence="7">
    <location>
        <begin position="1169"/>
        <end position="1271"/>
    </location>
</feature>
<feature type="compositionally biased region" description="Acidic residues" evidence="7">
    <location>
        <begin position="1826"/>
        <end position="1840"/>
    </location>
</feature>
<feature type="region of interest" description="Disordered" evidence="7">
    <location>
        <begin position="188"/>
        <end position="237"/>
    </location>
</feature>
<feature type="region of interest" description="Disordered" evidence="7">
    <location>
        <begin position="1416"/>
        <end position="1454"/>
    </location>
</feature>
<feature type="compositionally biased region" description="Basic residues" evidence="7">
    <location>
        <begin position="2232"/>
        <end position="2254"/>
    </location>
</feature>
<evidence type="ECO:0000256" key="7">
    <source>
        <dbReference type="SAM" id="MobiDB-lite"/>
    </source>
</evidence>
<keyword evidence="4" id="KW-0862">Zinc</keyword>
<dbReference type="InterPro" id="IPR001965">
    <property type="entry name" value="Znf_PHD"/>
</dbReference>
<feature type="domain" description="DDT" evidence="9">
    <location>
        <begin position="9"/>
        <end position="70"/>
    </location>
</feature>
<evidence type="ECO:0000259" key="8">
    <source>
        <dbReference type="PROSITE" id="PS50016"/>
    </source>
</evidence>
<dbReference type="PROSITE" id="PS50827">
    <property type="entry name" value="DDT"/>
    <property type="match status" value="1"/>
</dbReference>
<feature type="compositionally biased region" description="Polar residues" evidence="7">
    <location>
        <begin position="695"/>
        <end position="704"/>
    </location>
</feature>
<dbReference type="PANTHER" id="PTHR14296">
    <property type="entry name" value="REMODELING AND SPACING FACTOR 1"/>
    <property type="match status" value="1"/>
</dbReference>
<feature type="compositionally biased region" description="Pro residues" evidence="7">
    <location>
        <begin position="2678"/>
        <end position="2690"/>
    </location>
</feature>
<evidence type="ECO:0000313" key="10">
    <source>
        <dbReference type="EMBL" id="KRT80721.1"/>
    </source>
</evidence>
<dbReference type="GO" id="GO:0031213">
    <property type="term" value="C:RSF complex"/>
    <property type="evidence" value="ECO:0007669"/>
    <property type="project" value="InterPro"/>
</dbReference>
<feature type="compositionally biased region" description="Basic residues" evidence="7">
    <location>
        <begin position="2557"/>
        <end position="2566"/>
    </location>
</feature>
<feature type="compositionally biased region" description="Basic and acidic residues" evidence="7">
    <location>
        <begin position="1733"/>
        <end position="1753"/>
    </location>
</feature>
<dbReference type="InterPro" id="IPR019787">
    <property type="entry name" value="Znf_PHD-finger"/>
</dbReference>
<feature type="region of interest" description="Disordered" evidence="7">
    <location>
        <begin position="1028"/>
        <end position="1057"/>
    </location>
</feature>
<feature type="compositionally biased region" description="Acidic residues" evidence="7">
    <location>
        <begin position="2197"/>
        <end position="2206"/>
    </location>
</feature>
<feature type="region of interest" description="Disordered" evidence="7">
    <location>
        <begin position="314"/>
        <end position="334"/>
    </location>
</feature>
<feature type="compositionally biased region" description="Basic and acidic residues" evidence="7">
    <location>
        <begin position="1145"/>
        <end position="1154"/>
    </location>
</feature>
<proteinExistence type="predicted"/>
<sequence length="2954" mass="329847">MASENEASCESDPNFAVICGFLEKFGVTCGLANIDFVDLQEMLENTQEVSHELIELHVKLMRRARRSVSSNDRWERALIKTCHTFSSQDAWEIERFGYKKARITSKLRILKELLEMQFDYNQKFKNEINKMSATELRTQPLGRDRMGRAYWFQCDESCQIRVYKDDPDDETWSLVARDRDGLVSLITQLGNGDTTKSSSEPVSNEDSNSVEVEKPTLDTGQTKPASPKPKIDSDNAIDEKMEIDTECTAAITTISESSKDVVENKLQNANLPNGEVEGKDKEEVPESEKLETKPVESKYDDTNEDLEKEKIIESDLNDNHDKAEDAKVEEVEVKSPEESCEDVLNLCSKDISNNDDMIDDKTCLDLSVKATPCLRIKPITELMPQPHVDIQKKEFMGIKGKYIRNDTMEKGLLYPNPTHLGKAVQSASYDAICYKRAMEDDIYSIPSNLKQPRFDRPTLLGKKKYMTYINEEVDDEDLEDEELDDEIEEPLMLVQGEGSGFPNESINGNEEDSPIIGEVVEDPVLYVSGEGNGEDCETGNKSLDESKEKESKEKSDDCETSETQSLPLENPPSEQISCKSLEQSSETSSEDKNNTSETILDNTNNEDSDSANKAVDSPDALSSENVSSPLRQTFFFGNSFSPNTSPMKTASLSFGASTVVDSQNTRSRNASPAPIPPDESRDVGASEHCFEKTDQNLVGNNPSHSKVPENVDIENVIDNNKEISEKLLVIESEDKVPKESELGQKCDETPTNTNDFDASEVCEDKSDCGDVSLVTSETENPTESNPSSKNSLAPSEIFKESKTRDNNVEVLSAAESVTTFQNPESSNSECPEEATTSDCGISNLRNDLRDNDSDHEVTTRIEEKVSSTVIEEEPTTSDESNSIASIHSGEKVDTTIKSVLPDSCLEDREVTGASELERIDSSSDEMDADEMTSADDVPTSTTDIEQVNKQNIADCASEDINNISISISEKVNEDSEAQDTINHNRNSKELKSMETRCEAESTRNIFNDAPSREDVNEPVAKISDNVIDSNQTEENNDLLSKENQVDIGDNTKDIDSSSISTDLVFNKNDKHKQVITDITNVQIDSNTNTSSTTNESMHITDENNENYSSSSQQLHPTEKDNENRANITEVVASDSNTEKLEEEESLHSSDTKKEELSIANCLKIKNVKSEREADVGDKSRSDESINHDHITEQTLTGKSDIVNENVQVETTAEEIKDADGDTKDSESKNKAAKYDIIEKSESAHKNVEKESSNKEPRFDATEETQTELESKDSPVVIIETDEDTNDTRSGIDAIKAIKITNVQAKCEILEKVEGTTSSKFNTKQEKSDVENKHENLKEKAPNPQPLRFLRGRRPNQMLSVKSYATRNKNLVLRKEIKPQALINDKNDQNSEKNIVNNTDPLLNVVKIEDHIENNMVRRSTRRKPGDHPQVHPIDVISPESNKKGKGRPRKSIQNTQELKQIEEVDVRHSKRLRLSNNQIPSGTDVETIDLTAESDGRRISARNCNENIPLRGGMTIKPIYKEGGKPSKSNGPFLTCVNIQKLKENPLEPADSPLSVESSGGGDNSDVVIIEDDPLAVPDPYDTVHVKGMTLNSFQLDIEQCPQSTVMTRSLRKRGITEPEISMPTGGKRRKTKGKRQVDLELRRSIEEQKKQEISSSDEEKTKEQSPKRKPQPYKKKQETEIDSDAPAEKPVKKPRAARKKTLLGLDVPAAIEELNNVTVGHVRQSRRIAQLKIKEEAERRKLEDITMTDPKDSKKKNKKNIDKDYKAEKRKRPKPPTEDEVTIDVPEVEEKKKKRKRKRKHKDPRKIFDESNPWRSSSGSSTSNDEVEEEEEEIAEYSEVESPLFKSDHEFSPESDIEDTGEPQPLKRARTARKEDDIEDDVDDHACQKCGKSDHPEWILLCDGCDNGWHCSCLRPALFIIPEGDWFCPPCQHNTLVKQLEEKLAEFDKKMAKREIEVRRKERLAYVGISLANVLPVKDTEEKRKKKEKSEEEDLEDEESESEQSSSSETSSSSDSDEPIYQLRQRRQAHSYRFNDYDELINSAIQDEMEAVKGAGNQGRGKDISTIVNAEKEQVESGQPELEPPPPVVPVETKELPPAVVPPEHHDSDEDKVKPVKKFLGRKKHRKLNSLDVSSGDDPDSDEDFKGSSSDEEDDDDFEEDLGSDTSEVYSSRRRKGPIRRSTRARTSRYDKDFINDDTEEDEEEIPRKKKSRSVWNESDTEESDISWKWSSRRKSSRNTTTSKKKRSKKSKKHFDDSDEDRSKKKKRRIKYGGLNDDEEEEETAGRRTRGKKINYADVLASDSDDEIRARKAPPRIESDDDYVANEDEDQDNDEEYEKEESVEKEGEADVEEKPPKNKEREKQVSPPSTDKAESVSTEVKSTPETQPTTVLPPEKPAGAEINPEPTPEENFDLDNLNSSIEDLPDDIVDDNDVDDELNPIDEINKNLEEMDEEEMEKLMEEEEYANKQLQLVAMQLEKEKKRKEREAKKKEITTTVDTKAPKKRGKKKLSNVVQIATLQVGPDMQSNPELSEPPGVTIPIFSEIPPSTPIDGSPKKRRGRGKGKKTLEKEAAAAAAAAAAGVTTSVTPTSLSTSISSDVLDDQSNIPTTVDTVASDDIALANAAAMHGAELAIAAPPQPFSQTQPTPSVITRMLQAQPGAGNYSPMGMGHNYYADQPPPHAENSPTPPVSNSQMATCVPVSNSMAGSQNTVGQLPPMSQSQPPYMHGAPSPRGMPPSVYRQPPPIVSPYQRTSPAPSIPPMRVRTPAPSIPPVYHSHHPLDPSPSGGGPINVATSSINTPDRSSPISIPPSSDSPLSNKSDPTPPPPPYSRPQMRFSNVNSSPLTGSPIRQNQQLPTNLIPPQHMQQQPSPVRNNMPPYHPAGMPPSYYGNYMQGSMGPDDALPPSGYNYSDQFSETNSPQDIGKSYDEENSGEFGGLVSYFSSQREDDLDT</sequence>
<keyword evidence="5" id="KW-0539">Nucleus</keyword>
<feature type="compositionally biased region" description="Low complexity" evidence="7">
    <location>
        <begin position="2802"/>
        <end position="2823"/>
    </location>
</feature>
<feature type="compositionally biased region" description="Basic and acidic residues" evidence="7">
    <location>
        <begin position="1039"/>
        <end position="1055"/>
    </location>
</feature>
<feature type="region of interest" description="Disordered" evidence="7">
    <location>
        <begin position="527"/>
        <end position="713"/>
    </location>
</feature>
<feature type="compositionally biased region" description="Polar residues" evidence="7">
    <location>
        <begin position="2837"/>
        <end position="2859"/>
    </location>
</feature>
<dbReference type="PROSITE" id="PS50016">
    <property type="entry name" value="ZF_PHD_2"/>
    <property type="match status" value="1"/>
</dbReference>
<feature type="compositionally biased region" description="Polar residues" evidence="7">
    <location>
        <begin position="2866"/>
        <end position="2875"/>
    </location>
</feature>
<feature type="region of interest" description="Disordered" evidence="7">
    <location>
        <begin position="2053"/>
        <end position="2439"/>
    </location>
</feature>
<feature type="region of interest" description="Disordered" evidence="7">
    <location>
        <begin position="1319"/>
        <end position="1349"/>
    </location>
</feature>
<feature type="region of interest" description="Disordered" evidence="7">
    <location>
        <begin position="1980"/>
        <end position="2021"/>
    </location>
</feature>
<feature type="compositionally biased region" description="Basic and acidic residues" evidence="7">
    <location>
        <begin position="905"/>
        <end position="921"/>
    </location>
</feature>
<feature type="compositionally biased region" description="Basic and acidic residues" evidence="7">
    <location>
        <begin position="797"/>
        <end position="807"/>
    </location>
</feature>
<feature type="region of interest" description="Disordered" evidence="7">
    <location>
        <begin position="1605"/>
        <end position="1878"/>
    </location>
</feature>
<dbReference type="PROSITE" id="PS01359">
    <property type="entry name" value="ZF_PHD_1"/>
    <property type="match status" value="1"/>
</dbReference>
<feature type="compositionally biased region" description="Basic and acidic residues" evidence="7">
    <location>
        <begin position="2482"/>
        <end position="2494"/>
    </location>
</feature>
<name>A0A0T6B053_9SCAR</name>
<feature type="compositionally biased region" description="Basic and acidic residues" evidence="7">
    <location>
        <begin position="2341"/>
        <end position="2365"/>
    </location>
</feature>
<feature type="compositionally biased region" description="Acidic residues" evidence="7">
    <location>
        <begin position="2320"/>
        <end position="2340"/>
    </location>
</feature>
<protein>
    <submittedName>
        <fullName evidence="10">PHD finger motif containing protein</fullName>
    </submittedName>
</protein>
<dbReference type="Pfam" id="PF00628">
    <property type="entry name" value="PHD"/>
    <property type="match status" value="1"/>
</dbReference>
<feature type="compositionally biased region" description="Basic residues" evidence="7">
    <location>
        <begin position="2173"/>
        <end position="2188"/>
    </location>
</feature>
<comment type="caution">
    <text evidence="10">The sequence shown here is derived from an EMBL/GenBank/DDBJ whole genome shotgun (WGS) entry which is preliminary data.</text>
</comment>
<dbReference type="SMART" id="SM00249">
    <property type="entry name" value="PHD"/>
    <property type="match status" value="1"/>
</dbReference>
<feature type="compositionally biased region" description="Polar residues" evidence="7">
    <location>
        <begin position="1192"/>
        <end position="1210"/>
    </location>
</feature>
<feature type="region of interest" description="Disordered" evidence="7">
    <location>
        <begin position="267"/>
        <end position="300"/>
    </location>
</feature>
<feature type="compositionally biased region" description="Basic and acidic residues" evidence="7">
    <location>
        <begin position="846"/>
        <end position="865"/>
    </location>
</feature>
<keyword evidence="11" id="KW-1185">Reference proteome</keyword>
<dbReference type="GO" id="GO:0045892">
    <property type="term" value="P:negative regulation of DNA-templated transcription"/>
    <property type="evidence" value="ECO:0007669"/>
    <property type="project" value="TreeGrafter"/>
</dbReference>
<dbReference type="Gene3D" id="3.30.40.10">
    <property type="entry name" value="Zinc/RING finger domain, C3HC4 (zinc finger)"/>
    <property type="match status" value="1"/>
</dbReference>
<feature type="compositionally biased region" description="Polar residues" evidence="7">
    <location>
        <begin position="2691"/>
        <end position="2724"/>
    </location>
</feature>
<dbReference type="OrthoDB" id="10055895at2759"/>
<dbReference type="InterPro" id="IPR013083">
    <property type="entry name" value="Znf_RING/FYVE/PHD"/>
</dbReference>
<accession>A0A0T6B053</accession>
<evidence type="ECO:0000313" key="11">
    <source>
        <dbReference type="Proteomes" id="UP000051574"/>
    </source>
</evidence>
<feature type="compositionally biased region" description="Polar residues" evidence="7">
    <location>
        <begin position="1028"/>
        <end position="1038"/>
    </location>
</feature>
<dbReference type="CDD" id="cd15543">
    <property type="entry name" value="PHD_RSF1"/>
    <property type="match status" value="1"/>
</dbReference>
<evidence type="ECO:0000256" key="3">
    <source>
        <dbReference type="ARBA" id="ARBA00022771"/>
    </source>
</evidence>
<dbReference type="PANTHER" id="PTHR14296:SF16">
    <property type="entry name" value="REMODELING AND SPACING FACTOR 1"/>
    <property type="match status" value="1"/>
</dbReference>
<feature type="compositionally biased region" description="Basic and acidic residues" evidence="7">
    <location>
        <begin position="542"/>
        <end position="557"/>
    </location>
</feature>